<sequence>MGVVLQSGILATLLGELMASLPSLKVQVEIIYCTQDFAGLMMLCAALGPGANHVQEIQTLESVRTRDWMFRMLA</sequence>
<proteinExistence type="predicted"/>
<keyword evidence="1" id="KW-0732">Signal</keyword>
<dbReference type="EMBL" id="MU069645">
    <property type="protein sequence ID" value="KAF5836737.1"/>
    <property type="molecule type" value="Genomic_DNA"/>
</dbReference>
<feature type="signal peptide" evidence="1">
    <location>
        <begin position="1"/>
        <end position="19"/>
    </location>
</feature>
<organism evidence="2 3">
    <name type="scientific">Dunaliella salina</name>
    <name type="common">Green alga</name>
    <name type="synonym">Protococcus salinus</name>
    <dbReference type="NCBI Taxonomy" id="3046"/>
    <lineage>
        <taxon>Eukaryota</taxon>
        <taxon>Viridiplantae</taxon>
        <taxon>Chlorophyta</taxon>
        <taxon>core chlorophytes</taxon>
        <taxon>Chlorophyceae</taxon>
        <taxon>CS clade</taxon>
        <taxon>Chlamydomonadales</taxon>
        <taxon>Dunaliellaceae</taxon>
        <taxon>Dunaliella</taxon>
    </lineage>
</organism>
<name>A0ABQ7GQ51_DUNSA</name>
<evidence type="ECO:0000313" key="3">
    <source>
        <dbReference type="Proteomes" id="UP000815325"/>
    </source>
</evidence>
<reference evidence="2" key="1">
    <citation type="submission" date="2017-08" db="EMBL/GenBank/DDBJ databases">
        <authorList>
            <person name="Polle J.E."/>
            <person name="Barry K."/>
            <person name="Cushman J."/>
            <person name="Schmutz J."/>
            <person name="Tran D."/>
            <person name="Hathwaick L.T."/>
            <person name="Yim W.C."/>
            <person name="Jenkins J."/>
            <person name="Mckie-Krisberg Z.M."/>
            <person name="Prochnik S."/>
            <person name="Lindquist E."/>
            <person name="Dockter R.B."/>
            <person name="Adam C."/>
            <person name="Molina H."/>
            <person name="Bunkerborg J."/>
            <person name="Jin E."/>
            <person name="Buchheim M."/>
            <person name="Magnuson J."/>
        </authorList>
    </citation>
    <scope>NUCLEOTIDE SEQUENCE</scope>
    <source>
        <strain evidence="2">CCAP 19/18</strain>
    </source>
</reference>
<evidence type="ECO:0000313" key="2">
    <source>
        <dbReference type="EMBL" id="KAF5836737.1"/>
    </source>
</evidence>
<keyword evidence="3" id="KW-1185">Reference proteome</keyword>
<dbReference type="Proteomes" id="UP000815325">
    <property type="component" value="Unassembled WGS sequence"/>
</dbReference>
<accession>A0ABQ7GQ51</accession>
<comment type="caution">
    <text evidence="2">The sequence shown here is derived from an EMBL/GenBank/DDBJ whole genome shotgun (WGS) entry which is preliminary data.</text>
</comment>
<gene>
    <name evidence="2" type="ORF">DUNSADRAFT_5526</name>
</gene>
<feature type="chain" id="PRO_5045788475" evidence="1">
    <location>
        <begin position="20"/>
        <end position="74"/>
    </location>
</feature>
<evidence type="ECO:0000256" key="1">
    <source>
        <dbReference type="SAM" id="SignalP"/>
    </source>
</evidence>
<protein>
    <submittedName>
        <fullName evidence="2">Uncharacterized protein</fullName>
    </submittedName>
</protein>